<dbReference type="OrthoDB" id="4207519at2759"/>
<dbReference type="EMBL" id="ML143694">
    <property type="protein sequence ID" value="TBU21163.1"/>
    <property type="molecule type" value="Genomic_DNA"/>
</dbReference>
<evidence type="ECO:0000313" key="2">
    <source>
        <dbReference type="EMBL" id="TBU53038.1"/>
    </source>
</evidence>
<name>A0A4Q9N6G5_9APHY</name>
<dbReference type="Proteomes" id="UP000292957">
    <property type="component" value="Unassembled WGS sequence"/>
</dbReference>
<evidence type="ECO:0000313" key="1">
    <source>
        <dbReference type="EMBL" id="TBU21163.1"/>
    </source>
</evidence>
<protein>
    <recommendedName>
        <fullName evidence="4">HTH CENPB-type domain-containing protein</fullName>
    </recommendedName>
</protein>
<feature type="non-terminal residue" evidence="2">
    <location>
        <position position="119"/>
    </location>
</feature>
<keyword evidence="3" id="KW-1185">Reference proteome</keyword>
<dbReference type="STRING" id="114155.A0A4Q9N6G5"/>
<dbReference type="EMBL" id="ML145227">
    <property type="protein sequence ID" value="TBU53038.1"/>
    <property type="molecule type" value="Genomic_DNA"/>
</dbReference>
<evidence type="ECO:0008006" key="4">
    <source>
        <dbReference type="Google" id="ProtNLM"/>
    </source>
</evidence>
<sequence length="119" mass="13636">AVSKAKQAHIDSELVKKYINIAANRYNEERESQRKPRGVRKICREVEQECFLETRKKITLPKSTVSARANGRTSIQDFNATKRWLTPAEEDVVVEFAIDAGLRGFPLTHRMLKDHVDAI</sequence>
<proteinExistence type="predicted"/>
<organism evidence="2 3">
    <name type="scientific">Dichomitus squalens</name>
    <dbReference type="NCBI Taxonomy" id="114155"/>
    <lineage>
        <taxon>Eukaryota</taxon>
        <taxon>Fungi</taxon>
        <taxon>Dikarya</taxon>
        <taxon>Basidiomycota</taxon>
        <taxon>Agaricomycotina</taxon>
        <taxon>Agaricomycetes</taxon>
        <taxon>Polyporales</taxon>
        <taxon>Polyporaceae</taxon>
        <taxon>Dichomitus</taxon>
    </lineage>
</organism>
<evidence type="ECO:0000313" key="3">
    <source>
        <dbReference type="Proteomes" id="UP000292082"/>
    </source>
</evidence>
<feature type="non-terminal residue" evidence="2">
    <location>
        <position position="1"/>
    </location>
</feature>
<gene>
    <name evidence="2" type="ORF">BD310DRAFT_763039</name>
    <name evidence="1" type="ORF">BD311DRAFT_597444</name>
</gene>
<dbReference type="Proteomes" id="UP000292082">
    <property type="component" value="Unassembled WGS sequence"/>
</dbReference>
<dbReference type="AlphaFoldDB" id="A0A4Q9N6G5"/>
<reference evidence="2 3" key="1">
    <citation type="submission" date="2019-01" db="EMBL/GenBank/DDBJ databases">
        <title>Draft genome sequences of three monokaryotic isolates of the white-rot basidiomycete fungus Dichomitus squalens.</title>
        <authorList>
            <consortium name="DOE Joint Genome Institute"/>
            <person name="Lopez S.C."/>
            <person name="Andreopoulos B."/>
            <person name="Pangilinan J."/>
            <person name="Lipzen A."/>
            <person name="Riley R."/>
            <person name="Ahrendt S."/>
            <person name="Ng V."/>
            <person name="Barry K."/>
            <person name="Daum C."/>
            <person name="Grigoriev I.V."/>
            <person name="Hilden K.S."/>
            <person name="Makela M.R."/>
            <person name="de Vries R.P."/>
        </authorList>
    </citation>
    <scope>NUCLEOTIDE SEQUENCE [LARGE SCALE GENOMIC DNA]</scope>
    <source>
        <strain evidence="2 3">CBS 464.89</strain>
        <strain evidence="1">OM18370.1</strain>
    </source>
</reference>
<accession>A0A4Q9N6G5</accession>